<organism evidence="5 6">
    <name type="scientific">Mucilaginibacter jinjuensis</name>
    <dbReference type="NCBI Taxonomy" id="1176721"/>
    <lineage>
        <taxon>Bacteria</taxon>
        <taxon>Pseudomonadati</taxon>
        <taxon>Bacteroidota</taxon>
        <taxon>Sphingobacteriia</taxon>
        <taxon>Sphingobacteriales</taxon>
        <taxon>Sphingobacteriaceae</taxon>
        <taxon>Mucilaginibacter</taxon>
    </lineage>
</organism>
<evidence type="ECO:0000256" key="2">
    <source>
        <dbReference type="ARBA" id="ARBA00023125"/>
    </source>
</evidence>
<keyword evidence="2" id="KW-0238">DNA-binding</keyword>
<keyword evidence="1" id="KW-0805">Transcription regulation</keyword>
<reference evidence="5 6" key="1">
    <citation type="submission" date="2023-02" db="EMBL/GenBank/DDBJ databases">
        <title>Genome sequence of Mucilaginibacter jinjuensis strain KACC 16571.</title>
        <authorList>
            <person name="Kim S."/>
            <person name="Heo J."/>
            <person name="Kwon S.-W."/>
        </authorList>
    </citation>
    <scope>NUCLEOTIDE SEQUENCE [LARGE SCALE GENOMIC DNA]</scope>
    <source>
        <strain evidence="5 6">KACC 16571</strain>
    </source>
</reference>
<dbReference type="Gene3D" id="1.10.10.60">
    <property type="entry name" value="Homeodomain-like"/>
    <property type="match status" value="2"/>
</dbReference>
<evidence type="ECO:0000256" key="3">
    <source>
        <dbReference type="ARBA" id="ARBA00023163"/>
    </source>
</evidence>
<name>A0ABY7TFA3_9SPHI</name>
<gene>
    <name evidence="5" type="ORF">PQO05_10135</name>
</gene>
<dbReference type="SMART" id="SM00342">
    <property type="entry name" value="HTH_ARAC"/>
    <property type="match status" value="1"/>
</dbReference>
<dbReference type="PANTHER" id="PTHR43280">
    <property type="entry name" value="ARAC-FAMILY TRANSCRIPTIONAL REGULATOR"/>
    <property type="match status" value="1"/>
</dbReference>
<dbReference type="PROSITE" id="PS01124">
    <property type="entry name" value="HTH_ARAC_FAMILY_2"/>
    <property type="match status" value="1"/>
</dbReference>
<dbReference type="EMBL" id="CP117167">
    <property type="protein sequence ID" value="WCT14292.1"/>
    <property type="molecule type" value="Genomic_DNA"/>
</dbReference>
<keyword evidence="3" id="KW-0804">Transcription</keyword>
<feature type="domain" description="HTH araC/xylS-type" evidence="4">
    <location>
        <begin position="192"/>
        <end position="293"/>
    </location>
</feature>
<evidence type="ECO:0000313" key="5">
    <source>
        <dbReference type="EMBL" id="WCT14292.1"/>
    </source>
</evidence>
<dbReference type="PANTHER" id="PTHR43280:SF32">
    <property type="entry name" value="TRANSCRIPTIONAL REGULATORY PROTEIN"/>
    <property type="match status" value="1"/>
</dbReference>
<dbReference type="InterPro" id="IPR009057">
    <property type="entry name" value="Homeodomain-like_sf"/>
</dbReference>
<dbReference type="SUPFAM" id="SSF46689">
    <property type="entry name" value="Homeodomain-like"/>
    <property type="match status" value="1"/>
</dbReference>
<dbReference type="RefSeq" id="WP_273632699.1">
    <property type="nucleotide sequence ID" value="NZ_CP117167.1"/>
</dbReference>
<dbReference type="PRINTS" id="PR00032">
    <property type="entry name" value="HTHARAC"/>
</dbReference>
<accession>A0ABY7TFA3</accession>
<dbReference type="InterPro" id="IPR018060">
    <property type="entry name" value="HTH_AraC"/>
</dbReference>
<evidence type="ECO:0000259" key="4">
    <source>
        <dbReference type="PROSITE" id="PS01124"/>
    </source>
</evidence>
<evidence type="ECO:0000256" key="1">
    <source>
        <dbReference type="ARBA" id="ARBA00023015"/>
    </source>
</evidence>
<dbReference type="Pfam" id="PF12833">
    <property type="entry name" value="HTH_18"/>
    <property type="match status" value="1"/>
</dbReference>
<keyword evidence="6" id="KW-1185">Reference proteome</keyword>
<dbReference type="InterPro" id="IPR020449">
    <property type="entry name" value="Tscrpt_reg_AraC-type_HTH"/>
</dbReference>
<evidence type="ECO:0000313" key="6">
    <source>
        <dbReference type="Proteomes" id="UP001216139"/>
    </source>
</evidence>
<proteinExistence type="predicted"/>
<sequence length="295" mass="34602">MKHYKSITEMRRDNGLGSPEHPSICLHRCTSTCPMGEGEFTTDFYIIGFKKLHKGQFLYGRTKYDHDNGSMSFIKPGQLVELRNIEVEEDGFFIFIHEDYLNGHSLREEIGRYGFFDYEANEALHLSPREEGFIWNLYNLIDVEYQNNPDEYSRNIMLTHVDSILKYAQRFYKRQFVNRIDLSGKVISKFEHLLNDWFGEDYSGNKKLPTVAAMASRLNLSSRYLSDLLKQETGKSAIELIHLYLIREAKDRLKSREQNISEIAFELGFDSLSYFSRLFKKETGYSPNQFKKIVN</sequence>
<dbReference type="Proteomes" id="UP001216139">
    <property type="component" value="Chromosome"/>
</dbReference>
<protein>
    <submittedName>
        <fullName evidence="5">AraC family transcriptional regulator</fullName>
    </submittedName>
</protein>